<keyword evidence="4" id="KW-0574">Periplasm</keyword>
<dbReference type="PANTHER" id="PTHR38102:SF1">
    <property type="entry name" value="PERIPLASMIC CHAPERONE SPY"/>
    <property type="match status" value="1"/>
</dbReference>
<dbReference type="InterPro" id="IPR012899">
    <property type="entry name" value="LTXXQ"/>
</dbReference>
<evidence type="ECO:0000256" key="5">
    <source>
        <dbReference type="SAM" id="MobiDB-lite"/>
    </source>
</evidence>
<proteinExistence type="inferred from homology"/>
<dbReference type="Pfam" id="PF07813">
    <property type="entry name" value="LTXXQ"/>
    <property type="match status" value="1"/>
</dbReference>
<dbReference type="NCBIfam" id="NF007769">
    <property type="entry name" value="PRK10455.1"/>
    <property type="match status" value="1"/>
</dbReference>
<dbReference type="GO" id="GO:0030288">
    <property type="term" value="C:outer membrane-bounded periplasmic space"/>
    <property type="evidence" value="ECO:0007669"/>
    <property type="project" value="TreeGrafter"/>
</dbReference>
<dbReference type="AlphaFoldDB" id="A0A2U1TV59"/>
<evidence type="ECO:0000256" key="4">
    <source>
        <dbReference type="ARBA" id="ARBA00022764"/>
    </source>
</evidence>
<dbReference type="PIRSF" id="PIRSF034445">
    <property type="entry name" value="CpxP_Spy"/>
    <property type="match status" value="1"/>
</dbReference>
<dbReference type="OrthoDB" id="6415382at2"/>
<evidence type="ECO:0000256" key="1">
    <source>
        <dbReference type="ARBA" id="ARBA00004418"/>
    </source>
</evidence>
<sequence length="162" mass="18212">MRKLAAMLVASSLALSAVGIAHANEAPKGPMPESRMMKDGRAHHGMEMMFNGLNLTDAQKQQIKEIKDASRENMRKTMQDERREMHSLITSDTFDAAKAQAQLDKADATRKARILNALETQNKIYNILTPEQKKQYSENFEKRLTQPQQPRHAGRTAPAPAQ</sequence>
<comment type="subcellular location">
    <subcellularLocation>
        <location evidence="1">Periplasm</location>
    </subcellularLocation>
</comment>
<feature type="chain" id="PRO_5015483660" evidence="6">
    <location>
        <begin position="24"/>
        <end position="162"/>
    </location>
</feature>
<reference evidence="7 8" key="1">
    <citation type="submission" date="2018-04" db="EMBL/GenBank/DDBJ databases">
        <title>Brenneria corticis sp.nov.</title>
        <authorList>
            <person name="Li Y."/>
        </authorList>
    </citation>
    <scope>NUCLEOTIDE SEQUENCE [LARGE SCALE GENOMIC DNA]</scope>
    <source>
        <strain evidence="7 8">LMG 27715</strain>
    </source>
</reference>
<dbReference type="GO" id="GO:0051082">
    <property type="term" value="F:unfolded protein binding"/>
    <property type="evidence" value="ECO:0007669"/>
    <property type="project" value="TreeGrafter"/>
</dbReference>
<evidence type="ECO:0000256" key="3">
    <source>
        <dbReference type="ARBA" id="ARBA00022729"/>
    </source>
</evidence>
<feature type="region of interest" description="Disordered" evidence="5">
    <location>
        <begin position="135"/>
        <end position="162"/>
    </location>
</feature>
<dbReference type="InterPro" id="IPR052211">
    <property type="entry name" value="Cpx_auxiliary_protein"/>
</dbReference>
<organism evidence="7 8">
    <name type="scientific">Brenneria roseae subsp. americana</name>
    <dbReference type="NCBI Taxonomy" id="1508507"/>
    <lineage>
        <taxon>Bacteria</taxon>
        <taxon>Pseudomonadati</taxon>
        <taxon>Pseudomonadota</taxon>
        <taxon>Gammaproteobacteria</taxon>
        <taxon>Enterobacterales</taxon>
        <taxon>Pectobacteriaceae</taxon>
        <taxon>Brenneria</taxon>
    </lineage>
</organism>
<accession>A0A2U1TV59</accession>
<evidence type="ECO:0000256" key="2">
    <source>
        <dbReference type="ARBA" id="ARBA00008441"/>
    </source>
</evidence>
<evidence type="ECO:0000313" key="8">
    <source>
        <dbReference type="Proteomes" id="UP000245138"/>
    </source>
</evidence>
<comment type="similarity">
    <text evidence="2">Belongs to the CpxP/Spy family.</text>
</comment>
<evidence type="ECO:0000256" key="6">
    <source>
        <dbReference type="SAM" id="SignalP"/>
    </source>
</evidence>
<dbReference type="Gene3D" id="1.20.120.1490">
    <property type="match status" value="1"/>
</dbReference>
<feature type="compositionally biased region" description="Basic and acidic residues" evidence="5">
    <location>
        <begin position="135"/>
        <end position="144"/>
    </location>
</feature>
<comment type="caution">
    <text evidence="7">The sequence shown here is derived from an EMBL/GenBank/DDBJ whole genome shotgun (WGS) entry which is preliminary data.</text>
</comment>
<keyword evidence="3 6" id="KW-0732">Signal</keyword>
<name>A0A2U1TV59_9GAMM</name>
<dbReference type="Proteomes" id="UP000245138">
    <property type="component" value="Unassembled WGS sequence"/>
</dbReference>
<dbReference type="RefSeq" id="WP_109053968.1">
    <property type="nucleotide sequence ID" value="NZ_QDKJ01000005.1"/>
</dbReference>
<protein>
    <submittedName>
        <fullName evidence="7">ATP-independent periplasmic protein-refolding chaperone</fullName>
    </submittedName>
</protein>
<keyword evidence="8" id="KW-1185">Reference proteome</keyword>
<gene>
    <name evidence="7" type="ORF">B4923_08820</name>
</gene>
<feature type="signal peptide" evidence="6">
    <location>
        <begin position="1"/>
        <end position="23"/>
    </location>
</feature>
<dbReference type="CDD" id="cd09916">
    <property type="entry name" value="CpxP_like"/>
    <property type="match status" value="1"/>
</dbReference>
<dbReference type="EMBL" id="QDKJ01000005">
    <property type="protein sequence ID" value="PWC13305.1"/>
    <property type="molecule type" value="Genomic_DNA"/>
</dbReference>
<dbReference type="PANTHER" id="PTHR38102">
    <property type="entry name" value="PERIPLASMIC CHAPERONE SPY"/>
    <property type="match status" value="1"/>
</dbReference>
<evidence type="ECO:0000313" key="7">
    <source>
        <dbReference type="EMBL" id="PWC13305.1"/>
    </source>
</evidence>